<feature type="chain" id="PRO_5034791069" description="alpha-1,2-Mannosidase" evidence="15">
    <location>
        <begin position="21"/>
        <end position="542"/>
    </location>
</feature>
<comment type="caution">
    <text evidence="16">The sequence shown here is derived from an EMBL/GenBank/DDBJ whole genome shotgun (WGS) entry which is preliminary data.</text>
</comment>
<keyword evidence="12" id="KW-0106">Calcium</keyword>
<keyword evidence="7" id="KW-0325">Glycoprotein</keyword>
<evidence type="ECO:0000256" key="14">
    <source>
        <dbReference type="RuleBase" id="RU361193"/>
    </source>
</evidence>
<comment type="similarity">
    <text evidence="3 14">Belongs to the glycosyl hydrolase 47 family.</text>
</comment>
<evidence type="ECO:0000256" key="10">
    <source>
        <dbReference type="ARBA" id="ARBA00048605"/>
    </source>
</evidence>
<sequence length="542" mass="60002">MVYLKPPCILFLGLASGVLGGNVQKSGLALPTDAQANREQVRNTFIRSYEAYKKHAFGHDEYTPLSQSFSDSRNGWGASIVDAMDTMAIMGLDQYLEEAINFTSQIEFSKSKTSDSVSVFESTIRYIGGLLSTYELTDKRYPALVDKASQLGDKLSFAWVGNNDIPFGHIDFSSNTPQKENSNIAEAGTLTMEWWALSKYTGNQKYIQFAEKAARRVASNPAPLPGLPAQSINPNTGSPVGGYVSWGGGSDSYLEYLIKYPRLTNTDDQFWTNLWLAAVDSSINHLLMTSTVGDHVYLGDIDSQGRRVHVGSHLACFHGGNWIMGGKLLNNDTIVNHGLDLVEGCWNTYASTGTGIGPESFAWTSSDGGYTGGPTPTPSDQAFYQQNGFYITTSSYILRPEVMESNFYAWRATGNTKYLDRAAQVLDHFQEYLTANDAYSGLGNVQDNSIHTPRIDRMESFWFAETLKYLYLTFDDPEHISLDEYVFNTEAHPFKAPSWSDQCNGMPTGCESATPAQIDKSVSQNSRVAGRRHQVLRLGKDY</sequence>
<comment type="catalytic activity">
    <reaction evidence="10">
        <text>N(4)-(alpha-D-Man-(1-&gt;2)-alpha-D-Man-(1-&gt;2)-alpha-D-Man-(1-&gt;3)-[alpha-D-Man-(1-&gt;2)-alpha-D-Man-(1-&gt;3)-[alpha-D-Man-(1-&gt;2)-alpha-D-Man-(1-&gt;6)]-alpha-D-Man-(1-&gt;6)]-beta-D-Man-(1-&gt;4)-beta-D-GlcNAc-(1-&gt;4)-beta-D-GlcNAc)-L-asparaginyl-[protein] (N-glucan mannose isomer 9A1,2,3B1,2,3) + 4 H2O = N(4)-(alpha-D-Man-(1-&gt;3)-[alpha-D-Man-(1-&gt;3)-[alpha-D-Man-(1-&gt;6)]-alpha-D-Man-(1-&gt;6)]-beta-D-Man-(1-&gt;4)-beta-D-GlcNAc-(1-&gt;4)-beta-D-GlcNAc)-L-asparaginyl-[protein] (N-glucan mannose isomer 5A1,2) + 4 beta-D-mannose</text>
        <dbReference type="Rhea" id="RHEA:56008"/>
        <dbReference type="Rhea" id="RHEA-COMP:14356"/>
        <dbReference type="Rhea" id="RHEA-COMP:14367"/>
        <dbReference type="ChEBI" id="CHEBI:15377"/>
        <dbReference type="ChEBI" id="CHEBI:28563"/>
        <dbReference type="ChEBI" id="CHEBI:59087"/>
        <dbReference type="ChEBI" id="CHEBI:139493"/>
        <dbReference type="EC" id="3.2.1.113"/>
    </reaction>
</comment>
<evidence type="ECO:0000256" key="1">
    <source>
        <dbReference type="ARBA" id="ARBA00001913"/>
    </source>
</evidence>
<dbReference type="InterPro" id="IPR036026">
    <property type="entry name" value="Seven-hairpin_glycosidases"/>
</dbReference>
<dbReference type="GO" id="GO:0005783">
    <property type="term" value="C:endoplasmic reticulum"/>
    <property type="evidence" value="ECO:0007669"/>
    <property type="project" value="TreeGrafter"/>
</dbReference>
<dbReference type="InterPro" id="IPR050749">
    <property type="entry name" value="Glycosyl_Hydrolase_47"/>
</dbReference>
<feature type="active site" evidence="11">
    <location>
        <position position="251"/>
    </location>
</feature>
<dbReference type="InterPro" id="IPR012341">
    <property type="entry name" value="6hp_glycosidase-like_sf"/>
</dbReference>
<feature type="binding site" evidence="12">
    <location>
        <position position="489"/>
    </location>
    <ligand>
        <name>Ca(2+)</name>
        <dbReference type="ChEBI" id="CHEBI:29108"/>
    </ligand>
</feature>
<accession>A0A8H5GVJ9</accession>
<evidence type="ECO:0000313" key="16">
    <source>
        <dbReference type="EMBL" id="KAF5371789.1"/>
    </source>
</evidence>
<feature type="active site" evidence="11">
    <location>
        <position position="401"/>
    </location>
</feature>
<dbReference type="FunFam" id="1.50.10.10:FF:000047">
    <property type="entry name" value="Mannosyl-oligosaccharide alpha-1,2-mannosidase"/>
    <property type="match status" value="1"/>
</dbReference>
<dbReference type="EMBL" id="JAACJM010000007">
    <property type="protein sequence ID" value="KAF5371789.1"/>
    <property type="molecule type" value="Genomic_DNA"/>
</dbReference>
<evidence type="ECO:0000256" key="9">
    <source>
        <dbReference type="ARBA" id="ARBA00047669"/>
    </source>
</evidence>
<evidence type="ECO:0000256" key="15">
    <source>
        <dbReference type="SAM" id="SignalP"/>
    </source>
</evidence>
<keyword evidence="12" id="KW-0479">Metal-binding</keyword>
<evidence type="ECO:0000256" key="7">
    <source>
        <dbReference type="ARBA" id="ARBA00023180"/>
    </source>
</evidence>
<feature type="disulfide bond" evidence="13">
    <location>
        <begin position="316"/>
        <end position="345"/>
    </location>
</feature>
<evidence type="ECO:0000256" key="12">
    <source>
        <dbReference type="PIRSR" id="PIRSR601382-2"/>
    </source>
</evidence>
<keyword evidence="8 14" id="KW-0326">Glycosidase</keyword>
<dbReference type="PANTHER" id="PTHR11742">
    <property type="entry name" value="MANNOSYL-OLIGOSACCHARIDE ALPHA-1,2-MANNOSIDASE-RELATED"/>
    <property type="match status" value="1"/>
</dbReference>
<dbReference type="AlphaFoldDB" id="A0A8H5GVJ9"/>
<dbReference type="GO" id="GO:0004571">
    <property type="term" value="F:mannosyl-oligosaccharide 1,2-alpha-mannosidase activity"/>
    <property type="evidence" value="ECO:0007669"/>
    <property type="project" value="UniProtKB-EC"/>
</dbReference>
<gene>
    <name evidence="16" type="ORF">D9758_003529</name>
</gene>
<dbReference type="GO" id="GO:0036503">
    <property type="term" value="P:ERAD pathway"/>
    <property type="evidence" value="ECO:0007669"/>
    <property type="project" value="UniProtKB-ARBA"/>
</dbReference>
<comment type="pathway">
    <text evidence="2">Protein modification; protein glycosylation.</text>
</comment>
<feature type="signal peptide" evidence="15">
    <location>
        <begin position="1"/>
        <end position="20"/>
    </location>
</feature>
<evidence type="ECO:0000256" key="5">
    <source>
        <dbReference type="ARBA" id="ARBA00022801"/>
    </source>
</evidence>
<dbReference type="GO" id="GO:0005509">
    <property type="term" value="F:calcium ion binding"/>
    <property type="evidence" value="ECO:0007669"/>
    <property type="project" value="InterPro"/>
</dbReference>
<comment type="cofactor">
    <cofactor evidence="1 12">
        <name>Ca(2+)</name>
        <dbReference type="ChEBI" id="CHEBI:29108"/>
    </cofactor>
</comment>
<evidence type="ECO:0000256" key="2">
    <source>
        <dbReference type="ARBA" id="ARBA00004922"/>
    </source>
</evidence>
<dbReference type="Gene3D" id="1.50.10.10">
    <property type="match status" value="1"/>
</dbReference>
<dbReference type="GO" id="GO:0016020">
    <property type="term" value="C:membrane"/>
    <property type="evidence" value="ECO:0007669"/>
    <property type="project" value="InterPro"/>
</dbReference>
<dbReference type="Pfam" id="PF01532">
    <property type="entry name" value="Glyco_hydro_47"/>
    <property type="match status" value="1"/>
</dbReference>
<feature type="active site" description="Proton donor" evidence="11">
    <location>
        <position position="359"/>
    </location>
</feature>
<protein>
    <recommendedName>
        <fullName evidence="14">alpha-1,2-Mannosidase</fullName>
        <ecNumber evidence="14">3.2.1.-</ecNumber>
    </recommendedName>
</protein>
<evidence type="ECO:0000313" key="17">
    <source>
        <dbReference type="Proteomes" id="UP000559256"/>
    </source>
</evidence>
<keyword evidence="17" id="KW-1185">Reference proteome</keyword>
<evidence type="ECO:0000256" key="6">
    <source>
        <dbReference type="ARBA" id="ARBA00023157"/>
    </source>
</evidence>
<reference evidence="16 17" key="1">
    <citation type="journal article" date="2020" name="ISME J.">
        <title>Uncovering the hidden diversity of litter-decomposition mechanisms in mushroom-forming fungi.</title>
        <authorList>
            <person name="Floudas D."/>
            <person name="Bentzer J."/>
            <person name="Ahren D."/>
            <person name="Johansson T."/>
            <person name="Persson P."/>
            <person name="Tunlid A."/>
        </authorList>
    </citation>
    <scope>NUCLEOTIDE SEQUENCE [LARGE SCALE GENOMIC DNA]</scope>
    <source>
        <strain evidence="16 17">CBS 291.85</strain>
    </source>
</reference>
<dbReference type="EC" id="3.2.1.-" evidence="14"/>
<organism evidence="16 17">
    <name type="scientific">Tetrapyrgos nigripes</name>
    <dbReference type="NCBI Taxonomy" id="182062"/>
    <lineage>
        <taxon>Eukaryota</taxon>
        <taxon>Fungi</taxon>
        <taxon>Dikarya</taxon>
        <taxon>Basidiomycota</taxon>
        <taxon>Agaricomycotina</taxon>
        <taxon>Agaricomycetes</taxon>
        <taxon>Agaricomycetidae</taxon>
        <taxon>Agaricales</taxon>
        <taxon>Marasmiineae</taxon>
        <taxon>Marasmiaceae</taxon>
        <taxon>Tetrapyrgos</taxon>
    </lineage>
</organism>
<evidence type="ECO:0000256" key="3">
    <source>
        <dbReference type="ARBA" id="ARBA00007658"/>
    </source>
</evidence>
<dbReference type="Proteomes" id="UP000559256">
    <property type="component" value="Unassembled WGS sequence"/>
</dbReference>
<name>A0A8H5GVJ9_9AGAR</name>
<keyword evidence="4 15" id="KW-0732">Signal</keyword>
<dbReference type="PANTHER" id="PTHR11742:SF101">
    <property type="entry name" value="MANNOSYL-OLIGOSACCHARIDE ALPHA-1,2-MANNOSIDASE 1B"/>
    <property type="match status" value="1"/>
</dbReference>
<proteinExistence type="inferred from homology"/>
<evidence type="ECO:0000256" key="8">
    <source>
        <dbReference type="ARBA" id="ARBA00023295"/>
    </source>
</evidence>
<dbReference type="GO" id="GO:0005975">
    <property type="term" value="P:carbohydrate metabolic process"/>
    <property type="evidence" value="ECO:0007669"/>
    <property type="project" value="InterPro"/>
</dbReference>
<dbReference type="InterPro" id="IPR001382">
    <property type="entry name" value="Glyco_hydro_47"/>
</dbReference>
<feature type="active site" description="Proton donor" evidence="11">
    <location>
        <position position="121"/>
    </location>
</feature>
<evidence type="ECO:0000256" key="11">
    <source>
        <dbReference type="PIRSR" id="PIRSR601382-1"/>
    </source>
</evidence>
<keyword evidence="5 14" id="KW-0378">Hydrolase</keyword>
<dbReference type="PRINTS" id="PR00747">
    <property type="entry name" value="GLYHDRLASE47"/>
</dbReference>
<dbReference type="SUPFAM" id="SSF48225">
    <property type="entry name" value="Seven-hairpin glycosidases"/>
    <property type="match status" value="1"/>
</dbReference>
<evidence type="ECO:0000256" key="13">
    <source>
        <dbReference type="PIRSR" id="PIRSR601382-3"/>
    </source>
</evidence>
<comment type="catalytic activity">
    <reaction evidence="9">
        <text>N(4)-(alpha-D-Man-(1-&gt;2)-alpha-D-Man-(1-&gt;2)-alpha-D-Man-(1-&gt;3)-[alpha-D-Man-(1-&gt;3)-[alpha-D-Man-(1-&gt;2)-alpha-D-Man-(1-&gt;6)]-alpha-D-Man-(1-&gt;6)]-beta-D-Man-(1-&gt;4)-beta-D-GlcNAc-(1-&gt;4)-beta-D-GlcNAc)-L-asparaginyl-[protein] (N-glucan mannose isomer 8A1,2,3B1,3) + 3 H2O = N(4)-(alpha-D-Man-(1-&gt;3)-[alpha-D-Man-(1-&gt;3)-[alpha-D-Man-(1-&gt;6)]-alpha-D-Man-(1-&gt;6)]-beta-D-Man-(1-&gt;4)-beta-D-GlcNAc-(1-&gt;4)-beta-D-GlcNAc)-L-asparaginyl-[protein] (N-glucan mannose isomer 5A1,2) + 3 beta-D-mannose</text>
        <dbReference type="Rhea" id="RHEA:56028"/>
        <dbReference type="Rhea" id="RHEA-COMP:14358"/>
        <dbReference type="Rhea" id="RHEA-COMP:14367"/>
        <dbReference type="ChEBI" id="CHEBI:15377"/>
        <dbReference type="ChEBI" id="CHEBI:28563"/>
        <dbReference type="ChEBI" id="CHEBI:59087"/>
        <dbReference type="ChEBI" id="CHEBI:60628"/>
        <dbReference type="EC" id="3.2.1.113"/>
    </reaction>
</comment>
<keyword evidence="6 13" id="KW-1015">Disulfide bond</keyword>
<dbReference type="OrthoDB" id="8118055at2759"/>
<evidence type="ECO:0000256" key="4">
    <source>
        <dbReference type="ARBA" id="ARBA00022729"/>
    </source>
</evidence>